<dbReference type="SUPFAM" id="SSF52540">
    <property type="entry name" value="P-loop containing nucleoside triphosphate hydrolases"/>
    <property type="match status" value="2"/>
</dbReference>
<gene>
    <name evidence="4" type="ORF">IM532_13250</name>
</gene>
<feature type="domain" description="TATA-binding-like protein" evidence="3">
    <location>
        <begin position="877"/>
        <end position="950"/>
    </location>
</feature>
<evidence type="ECO:0000313" key="4">
    <source>
        <dbReference type="EMBL" id="MBF0598396.1"/>
    </source>
</evidence>
<dbReference type="Proteomes" id="UP000608754">
    <property type="component" value="Unassembled WGS sequence"/>
</dbReference>
<feature type="domain" description="TATA-binding-like protein" evidence="3">
    <location>
        <begin position="788"/>
        <end position="862"/>
    </location>
</feature>
<feature type="domain" description="Helicase/UvrB N-terminal" evidence="1">
    <location>
        <begin position="229"/>
        <end position="364"/>
    </location>
</feature>
<dbReference type="Pfam" id="PF22721">
    <property type="entry name" value="TBP-TOTE"/>
    <property type="match status" value="2"/>
</dbReference>
<dbReference type="RefSeq" id="WP_194183981.1">
    <property type="nucleotide sequence ID" value="NZ_JADGIK010000018.1"/>
</dbReference>
<dbReference type="InterPro" id="IPR006935">
    <property type="entry name" value="Helicase/UvrB_N"/>
</dbReference>
<dbReference type="EMBL" id="JADGIK010000018">
    <property type="protein sequence ID" value="MBF0598396.1"/>
    <property type="molecule type" value="Genomic_DNA"/>
</dbReference>
<dbReference type="Pfam" id="PF08378">
    <property type="entry name" value="NERD"/>
    <property type="match status" value="1"/>
</dbReference>
<feature type="domain" description="NERD" evidence="2">
    <location>
        <begin position="20"/>
        <end position="122"/>
    </location>
</feature>
<reference evidence="4" key="1">
    <citation type="submission" date="2020-10" db="EMBL/GenBank/DDBJ databases">
        <authorList>
            <person name="Lu T."/>
            <person name="Wang Q."/>
            <person name="Han X."/>
        </authorList>
    </citation>
    <scope>NUCLEOTIDE SEQUENCE</scope>
    <source>
        <strain evidence="4">WQ 117</strain>
    </source>
</reference>
<dbReference type="Gene3D" id="3.40.50.300">
    <property type="entry name" value="P-loop containing nucleotide triphosphate hydrolases"/>
    <property type="match status" value="1"/>
</dbReference>
<organism evidence="4 5">
    <name type="scientific">Faecalibacter rhinopitheci</name>
    <dbReference type="NCBI Taxonomy" id="2779678"/>
    <lineage>
        <taxon>Bacteria</taxon>
        <taxon>Pseudomonadati</taxon>
        <taxon>Bacteroidota</taxon>
        <taxon>Flavobacteriia</taxon>
        <taxon>Flavobacteriales</taxon>
        <taxon>Weeksellaceae</taxon>
        <taxon>Faecalibacter</taxon>
    </lineage>
</organism>
<dbReference type="GO" id="GO:0003677">
    <property type="term" value="F:DNA binding"/>
    <property type="evidence" value="ECO:0007669"/>
    <property type="project" value="InterPro"/>
</dbReference>
<evidence type="ECO:0000259" key="2">
    <source>
        <dbReference type="Pfam" id="PF08378"/>
    </source>
</evidence>
<dbReference type="GO" id="GO:0005524">
    <property type="term" value="F:ATP binding"/>
    <property type="evidence" value="ECO:0007669"/>
    <property type="project" value="InterPro"/>
</dbReference>
<evidence type="ECO:0000259" key="1">
    <source>
        <dbReference type="Pfam" id="PF04851"/>
    </source>
</evidence>
<comment type="caution">
    <text evidence="4">The sequence shown here is derived from an EMBL/GenBank/DDBJ whole genome shotgun (WGS) entry which is preliminary data.</text>
</comment>
<sequence length="957" mass="110500">MLEIRKGTATKNYENTFFREFADNLKKMFDKYSLDGLLIANSECEAEKRLQIDALLVTEKAVLIIDFKNFGGKITLPKNAKSEFDFGKWTNESGEQIKGGNSINPFIQLKTQKERFIKVVEKHIQPKLPLRGSSFNAFHTVRAVCFQKSIELNGKIPSSEELNFFIFDNNNYLETIKDIIDINDKEVTLTNEAFDLFKEVFRADIFNTSEKYNQSNDFTSYHTELDFENLYPDQKSALNEIENFIQSEEDKIFILQGTSLSGKTHLIQFIQEVAFNNQITEVKLFASSSRISNNLLKSSNLEFESIYSYIYGGNSTIVNEQESEEENENSLNLEIVPLLKSDDTENAVFIVDEAHLISDNYHQSVDLRFGSGKLLKDFLEFSDLKNTKRKVIFMGDSFQLSLGKKEEASLNPEYLSEEYDFKNKAFQLIDKENKSVIVSEALKAVNCIRQQSFNNLSFNFSENIRVLEKVDLKTEIESSLNTNSHILCYSNSDAQKVNYWIKNSILKNGNDLTKGDFIIFGNNIRVEDESDPFAEPTKIYNGQFATVLEVSHNIVSESIKLKGKDNNVTLNFREIKLHLDGTNHDATILSFENFRLSDKGELSKEEIISFNILLNQLAEKEIPNFKNDKYQADDELKSLLEKYDPKTRKGITNLQKALQKHLRNIPSSDYYKFKNSAQIRFGWALTVHKSMSYKWNEIYFNVETGGGKTNETYFKWIYTGLIRATQKVSLINYEPISPFFKLTINPAVPKIDKGKELFYVADKTTDLSNFNKTISEKYKFPDIENKSSLLQLFQFVENKIAQNNLTINLINHPNYQELYEIKGSSGEVATISIYYNNKGQFKMPMFMKSTPKEFGEELLNLLKSENQIFDFTFIQSNWRKLAYEQLYLKLKSKEIGFGYIIQVPYKDTIQFNNGTETLVADLYYDGDGFFTSMIATSCTTIEFWDVIQIIFNHMKEN</sequence>
<keyword evidence="5" id="KW-1185">Reference proteome</keyword>
<evidence type="ECO:0000259" key="3">
    <source>
        <dbReference type="Pfam" id="PF22721"/>
    </source>
</evidence>
<dbReference type="InterPro" id="IPR011528">
    <property type="entry name" value="NERD"/>
</dbReference>
<evidence type="ECO:0000313" key="5">
    <source>
        <dbReference type="Proteomes" id="UP000608754"/>
    </source>
</evidence>
<dbReference type="Pfam" id="PF04851">
    <property type="entry name" value="ResIII"/>
    <property type="match status" value="1"/>
</dbReference>
<name>A0A8J7KEG4_9FLAO</name>
<proteinExistence type="predicted"/>
<dbReference type="InterPro" id="IPR054572">
    <property type="entry name" value="TBP-TOTE"/>
</dbReference>
<dbReference type="InterPro" id="IPR027417">
    <property type="entry name" value="P-loop_NTPase"/>
</dbReference>
<accession>A0A8J7KEG4</accession>
<dbReference type="GO" id="GO:0016787">
    <property type="term" value="F:hydrolase activity"/>
    <property type="evidence" value="ECO:0007669"/>
    <property type="project" value="InterPro"/>
</dbReference>
<protein>
    <submittedName>
        <fullName evidence="4">NERD domain-containing protein</fullName>
    </submittedName>
</protein>
<dbReference type="AlphaFoldDB" id="A0A8J7KEG4"/>